<proteinExistence type="predicted"/>
<accession>A0A0E9T9M7</accession>
<dbReference type="AlphaFoldDB" id="A0A0E9T9M7"/>
<dbReference type="EMBL" id="GBXM01058203">
    <property type="protein sequence ID" value="JAH50374.1"/>
    <property type="molecule type" value="Transcribed_RNA"/>
</dbReference>
<reference evidence="1" key="2">
    <citation type="journal article" date="2015" name="Fish Shellfish Immunol.">
        <title>Early steps in the European eel (Anguilla anguilla)-Vibrio vulnificus interaction in the gills: Role of the RtxA13 toxin.</title>
        <authorList>
            <person name="Callol A."/>
            <person name="Pajuelo D."/>
            <person name="Ebbesson L."/>
            <person name="Teles M."/>
            <person name="MacKenzie S."/>
            <person name="Amaro C."/>
        </authorList>
    </citation>
    <scope>NUCLEOTIDE SEQUENCE</scope>
</reference>
<sequence>MPEVHREPAAASLCPSSGT</sequence>
<organism evidence="1">
    <name type="scientific">Anguilla anguilla</name>
    <name type="common">European freshwater eel</name>
    <name type="synonym">Muraena anguilla</name>
    <dbReference type="NCBI Taxonomy" id="7936"/>
    <lineage>
        <taxon>Eukaryota</taxon>
        <taxon>Metazoa</taxon>
        <taxon>Chordata</taxon>
        <taxon>Craniata</taxon>
        <taxon>Vertebrata</taxon>
        <taxon>Euteleostomi</taxon>
        <taxon>Actinopterygii</taxon>
        <taxon>Neopterygii</taxon>
        <taxon>Teleostei</taxon>
        <taxon>Anguilliformes</taxon>
        <taxon>Anguillidae</taxon>
        <taxon>Anguilla</taxon>
    </lineage>
</organism>
<protein>
    <submittedName>
        <fullName evidence="1">Uncharacterized protein</fullName>
    </submittedName>
</protein>
<name>A0A0E9T9M7_ANGAN</name>
<reference evidence="1" key="1">
    <citation type="submission" date="2014-11" db="EMBL/GenBank/DDBJ databases">
        <authorList>
            <person name="Amaro Gonzalez C."/>
        </authorList>
    </citation>
    <scope>NUCLEOTIDE SEQUENCE</scope>
</reference>
<evidence type="ECO:0000313" key="1">
    <source>
        <dbReference type="EMBL" id="JAH50374.1"/>
    </source>
</evidence>